<comment type="caution">
    <text evidence="2">The sequence shown here is derived from an EMBL/GenBank/DDBJ whole genome shotgun (WGS) entry which is preliminary data.</text>
</comment>
<name>A0A8H4RSG5_9HELO</name>
<protein>
    <submittedName>
        <fullName evidence="2">Uncharacterized protein</fullName>
    </submittedName>
</protein>
<evidence type="ECO:0000313" key="2">
    <source>
        <dbReference type="EMBL" id="KAF4633682.1"/>
    </source>
</evidence>
<proteinExistence type="predicted"/>
<gene>
    <name evidence="2" type="ORF">G7Y89_g4424</name>
</gene>
<keyword evidence="3" id="KW-1185">Reference proteome</keyword>
<dbReference type="Proteomes" id="UP000566819">
    <property type="component" value="Unassembled WGS sequence"/>
</dbReference>
<feature type="compositionally biased region" description="Polar residues" evidence="1">
    <location>
        <begin position="1"/>
        <end position="12"/>
    </location>
</feature>
<evidence type="ECO:0000256" key="1">
    <source>
        <dbReference type="SAM" id="MobiDB-lite"/>
    </source>
</evidence>
<dbReference type="AlphaFoldDB" id="A0A8H4RSG5"/>
<feature type="region of interest" description="Disordered" evidence="1">
    <location>
        <begin position="1"/>
        <end position="60"/>
    </location>
</feature>
<sequence length="243" mass="27610">MSSDTKPITPTQEEAPKIFSERIPSLTKLTVSSMEQSIHPESSLSLSPHDDHPFAPFNSPIAPEALDTVESLDEALIQKDESSVEKPEPLVTKYIPSQVLAKIEEFYRLREEEGKCANFILHLTLEKAGEILFDVVLQKPEPEQEHYKTFEEPEKLKRIECIASSGTGEEEKTVSTTPPSIQERRPKMTEIIGSDTVYSVTSLKNRDFHASVRRRRFLEQGGKHEEGCIFEGLRSLRLDFKNR</sequence>
<organism evidence="2 3">
    <name type="scientific">Cudoniella acicularis</name>
    <dbReference type="NCBI Taxonomy" id="354080"/>
    <lineage>
        <taxon>Eukaryota</taxon>
        <taxon>Fungi</taxon>
        <taxon>Dikarya</taxon>
        <taxon>Ascomycota</taxon>
        <taxon>Pezizomycotina</taxon>
        <taxon>Leotiomycetes</taxon>
        <taxon>Helotiales</taxon>
        <taxon>Tricladiaceae</taxon>
        <taxon>Cudoniella</taxon>
    </lineage>
</organism>
<evidence type="ECO:0000313" key="3">
    <source>
        <dbReference type="Proteomes" id="UP000566819"/>
    </source>
</evidence>
<accession>A0A8H4RSG5</accession>
<feature type="compositionally biased region" description="Polar residues" evidence="1">
    <location>
        <begin position="27"/>
        <end position="46"/>
    </location>
</feature>
<reference evidence="2 3" key="1">
    <citation type="submission" date="2020-03" db="EMBL/GenBank/DDBJ databases">
        <title>Draft Genome Sequence of Cudoniella acicularis.</title>
        <authorList>
            <person name="Buettner E."/>
            <person name="Kellner H."/>
        </authorList>
    </citation>
    <scope>NUCLEOTIDE SEQUENCE [LARGE SCALE GENOMIC DNA]</scope>
    <source>
        <strain evidence="2 3">DSM 108380</strain>
    </source>
</reference>
<dbReference type="EMBL" id="JAAMPI010000240">
    <property type="protein sequence ID" value="KAF4633682.1"/>
    <property type="molecule type" value="Genomic_DNA"/>
</dbReference>